<evidence type="ECO:0000313" key="3">
    <source>
        <dbReference type="Proteomes" id="UP000596660"/>
    </source>
</evidence>
<dbReference type="Pfam" id="PF00069">
    <property type="entry name" value="Pkinase"/>
    <property type="match status" value="1"/>
</dbReference>
<organism evidence="2 3">
    <name type="scientific">Chenopodium quinoa</name>
    <name type="common">Quinoa</name>
    <dbReference type="NCBI Taxonomy" id="63459"/>
    <lineage>
        <taxon>Eukaryota</taxon>
        <taxon>Viridiplantae</taxon>
        <taxon>Streptophyta</taxon>
        <taxon>Embryophyta</taxon>
        <taxon>Tracheophyta</taxon>
        <taxon>Spermatophyta</taxon>
        <taxon>Magnoliopsida</taxon>
        <taxon>eudicotyledons</taxon>
        <taxon>Gunneridae</taxon>
        <taxon>Pentapetalae</taxon>
        <taxon>Caryophyllales</taxon>
        <taxon>Chenopodiaceae</taxon>
        <taxon>Chenopodioideae</taxon>
        <taxon>Atripliceae</taxon>
        <taxon>Chenopodium</taxon>
    </lineage>
</organism>
<dbReference type="GO" id="GO:0004672">
    <property type="term" value="F:protein kinase activity"/>
    <property type="evidence" value="ECO:0007669"/>
    <property type="project" value="InterPro"/>
</dbReference>
<feature type="domain" description="Protein kinase" evidence="1">
    <location>
        <begin position="1"/>
        <end position="160"/>
    </location>
</feature>
<dbReference type="PROSITE" id="PS00108">
    <property type="entry name" value="PROTEIN_KINASE_ST"/>
    <property type="match status" value="1"/>
</dbReference>
<dbReference type="GO" id="GO:0005524">
    <property type="term" value="F:ATP binding"/>
    <property type="evidence" value="ECO:0007669"/>
    <property type="project" value="InterPro"/>
</dbReference>
<accession>A0A803KMV5</accession>
<dbReference type="Gene3D" id="1.10.510.10">
    <property type="entry name" value="Transferase(Phosphotransferase) domain 1"/>
    <property type="match status" value="1"/>
</dbReference>
<dbReference type="AlphaFoldDB" id="A0A803KMV5"/>
<sequence length="160" mass="17961">MEERYYDLPSNEERYNNGGAATYFNNARIYGGRQKRRAEVHDIHFLSPDEKMEPLSWERRVHIALDVARGLEYLHDGAVPPVIHRDIKSSNILLDQSMKARVFNSRVSLNPSPIMDINAAIGNEDTSLGGEMAFDTTKTNTIATNVTVLCSASVLHSCRP</sequence>
<keyword evidence="3" id="KW-1185">Reference proteome</keyword>
<protein>
    <recommendedName>
        <fullName evidence="1">Protein kinase domain-containing protein</fullName>
    </recommendedName>
</protein>
<dbReference type="SUPFAM" id="SSF56112">
    <property type="entry name" value="Protein kinase-like (PK-like)"/>
    <property type="match status" value="1"/>
</dbReference>
<evidence type="ECO:0000313" key="2">
    <source>
        <dbReference type="EnsemblPlants" id="AUR62000361-RA:cds"/>
    </source>
</evidence>
<dbReference type="EnsemblPlants" id="AUR62000361-RA">
    <property type="protein sequence ID" value="AUR62000361-RA:cds"/>
    <property type="gene ID" value="AUR62000361"/>
</dbReference>
<dbReference type="InterPro" id="IPR011009">
    <property type="entry name" value="Kinase-like_dom_sf"/>
</dbReference>
<dbReference type="PANTHER" id="PTHR46146:SF4">
    <property type="entry name" value="SERINE_THREONINE-PROTEIN KINASE-LIKE PROTEIN CCR4"/>
    <property type="match status" value="1"/>
</dbReference>
<dbReference type="Gramene" id="AUR62000361-RA">
    <property type="protein sequence ID" value="AUR62000361-RA:cds"/>
    <property type="gene ID" value="AUR62000361"/>
</dbReference>
<evidence type="ECO:0000259" key="1">
    <source>
        <dbReference type="PROSITE" id="PS50011"/>
    </source>
</evidence>
<dbReference type="InterPro" id="IPR000719">
    <property type="entry name" value="Prot_kinase_dom"/>
</dbReference>
<reference evidence="2" key="2">
    <citation type="submission" date="2021-03" db="UniProtKB">
        <authorList>
            <consortium name="EnsemblPlants"/>
        </authorList>
    </citation>
    <scope>IDENTIFICATION</scope>
</reference>
<proteinExistence type="predicted"/>
<dbReference type="InterPro" id="IPR008271">
    <property type="entry name" value="Ser/Thr_kinase_AS"/>
</dbReference>
<name>A0A803KMV5_CHEQI</name>
<dbReference type="PANTHER" id="PTHR46146">
    <property type="entry name" value="SERINE/THREONINE-PROTEIN KINASE-LIKE PROTEIN CCR4"/>
    <property type="match status" value="1"/>
</dbReference>
<dbReference type="Proteomes" id="UP000596660">
    <property type="component" value="Unplaced"/>
</dbReference>
<reference evidence="2" key="1">
    <citation type="journal article" date="2017" name="Nature">
        <title>The genome of Chenopodium quinoa.</title>
        <authorList>
            <person name="Jarvis D.E."/>
            <person name="Ho Y.S."/>
            <person name="Lightfoot D.J."/>
            <person name="Schmoeckel S.M."/>
            <person name="Li B."/>
            <person name="Borm T.J.A."/>
            <person name="Ohyanagi H."/>
            <person name="Mineta K."/>
            <person name="Michell C.T."/>
            <person name="Saber N."/>
            <person name="Kharbatia N.M."/>
            <person name="Rupper R.R."/>
            <person name="Sharp A.R."/>
            <person name="Dally N."/>
            <person name="Boughton B.A."/>
            <person name="Woo Y.H."/>
            <person name="Gao G."/>
            <person name="Schijlen E.G.W.M."/>
            <person name="Guo X."/>
            <person name="Momin A.A."/>
            <person name="Negrao S."/>
            <person name="Al-Babili S."/>
            <person name="Gehring C."/>
            <person name="Roessner U."/>
            <person name="Jung C."/>
            <person name="Murphy K."/>
            <person name="Arold S.T."/>
            <person name="Gojobori T."/>
            <person name="van der Linden C.G."/>
            <person name="van Loo E.N."/>
            <person name="Jellen E.N."/>
            <person name="Maughan P.J."/>
            <person name="Tester M."/>
        </authorList>
    </citation>
    <scope>NUCLEOTIDE SEQUENCE [LARGE SCALE GENOMIC DNA]</scope>
    <source>
        <strain evidence="2">cv. PI 614886</strain>
    </source>
</reference>
<dbReference type="PROSITE" id="PS50011">
    <property type="entry name" value="PROTEIN_KINASE_DOM"/>
    <property type="match status" value="1"/>
</dbReference>